<name>A0ABS3WPZ3_9ACTN</name>
<evidence type="ECO:0000313" key="1">
    <source>
        <dbReference type="EMBL" id="MBO8185189.1"/>
    </source>
</evidence>
<sequence length="53" mass="6150">MSEEFAFAFAFEFEAGEVYEPPMLVESGDYTEVTNGFHGWHWDTFGGHGRGWW</sequence>
<gene>
    <name evidence="1" type="ORF">JW592_06840</name>
</gene>
<comment type="caution">
    <text evidence="1">The sequence shown here is derived from an EMBL/GenBank/DDBJ whole genome shotgun (WGS) entry which is preliminary data.</text>
</comment>
<proteinExistence type="predicted"/>
<dbReference type="RefSeq" id="WP_209264002.1">
    <property type="nucleotide sequence ID" value="NZ_JAFFZN010000004.1"/>
</dbReference>
<reference evidence="1 2" key="1">
    <citation type="submission" date="2021-02" db="EMBL/GenBank/DDBJ databases">
        <title>Streptomyces spirodelae sp. nov., isolated from duckweed.</title>
        <authorList>
            <person name="Saimee Y."/>
            <person name="Duangmal K."/>
        </authorList>
    </citation>
    <scope>NUCLEOTIDE SEQUENCE [LARGE SCALE GENOMIC DNA]</scope>
    <source>
        <strain evidence="1 2">DW4-2</strain>
    </source>
</reference>
<organism evidence="1 2">
    <name type="scientific">Streptomyces spirodelae</name>
    <dbReference type="NCBI Taxonomy" id="2812904"/>
    <lineage>
        <taxon>Bacteria</taxon>
        <taxon>Bacillati</taxon>
        <taxon>Actinomycetota</taxon>
        <taxon>Actinomycetes</taxon>
        <taxon>Kitasatosporales</taxon>
        <taxon>Streptomycetaceae</taxon>
        <taxon>Streptomyces</taxon>
    </lineage>
</organism>
<keyword evidence="2" id="KW-1185">Reference proteome</keyword>
<evidence type="ECO:0000313" key="2">
    <source>
        <dbReference type="Proteomes" id="UP001518976"/>
    </source>
</evidence>
<protein>
    <submittedName>
        <fullName evidence="1">Lasso RiPP family leader peptide-containing protein</fullName>
    </submittedName>
</protein>
<dbReference type="Proteomes" id="UP001518976">
    <property type="component" value="Unassembled WGS sequence"/>
</dbReference>
<dbReference type="EMBL" id="JAFFZN010000004">
    <property type="protein sequence ID" value="MBO8185189.1"/>
    <property type="molecule type" value="Genomic_DNA"/>
</dbReference>
<dbReference type="NCBIfam" id="NF033521">
    <property type="entry name" value="lasso_leader_L3"/>
    <property type="match status" value="1"/>
</dbReference>
<accession>A0ABS3WPZ3</accession>